<dbReference type="SUPFAM" id="SSF82708">
    <property type="entry name" value="R3H domain"/>
    <property type="match status" value="1"/>
</dbReference>
<dbReference type="Pfam" id="PF13639">
    <property type="entry name" value="zf-RING_2"/>
    <property type="match status" value="1"/>
</dbReference>
<evidence type="ECO:0000256" key="11">
    <source>
        <dbReference type="SAM" id="MobiDB-lite"/>
    </source>
</evidence>
<evidence type="ECO:0000259" key="14">
    <source>
        <dbReference type="PROSITE" id="PS51061"/>
    </source>
</evidence>
<protein>
    <submittedName>
        <fullName evidence="16">CSON014141 protein</fullName>
    </submittedName>
</protein>
<evidence type="ECO:0000256" key="1">
    <source>
        <dbReference type="ARBA" id="ARBA00004123"/>
    </source>
</evidence>
<dbReference type="PROSITE" id="PS50089">
    <property type="entry name" value="ZF_RING_2"/>
    <property type="match status" value="1"/>
</dbReference>
<name>A0A336MM26_CULSO</name>
<evidence type="ECO:0000313" key="16">
    <source>
        <dbReference type="EMBL" id="SSX27068.1"/>
    </source>
</evidence>
<dbReference type="EMBL" id="UFQS01000766">
    <property type="protein sequence ID" value="SSX06722.1"/>
    <property type="molecule type" value="Genomic_DNA"/>
</dbReference>
<dbReference type="OMA" id="WECDEEC"/>
<feature type="compositionally biased region" description="Polar residues" evidence="11">
    <location>
        <begin position="187"/>
        <end position="196"/>
    </location>
</feature>
<reference evidence="15" key="1">
    <citation type="submission" date="2018-04" db="EMBL/GenBank/DDBJ databases">
        <authorList>
            <person name="Go L.Y."/>
            <person name="Mitchell J.A."/>
        </authorList>
    </citation>
    <scope>NUCLEOTIDE SEQUENCE</scope>
    <source>
        <tissue evidence="15">Whole organism</tissue>
    </source>
</reference>
<evidence type="ECO:0000256" key="9">
    <source>
        <dbReference type="ARBA" id="ARBA00023242"/>
    </source>
</evidence>
<evidence type="ECO:0000256" key="3">
    <source>
        <dbReference type="ARBA" id="ARBA00022723"/>
    </source>
</evidence>
<feature type="region of interest" description="Disordered" evidence="11">
    <location>
        <begin position="64"/>
        <end position="212"/>
    </location>
</feature>
<evidence type="ECO:0000256" key="10">
    <source>
        <dbReference type="PROSITE-ProRule" id="PRU00175"/>
    </source>
</evidence>
<keyword evidence="3" id="KW-0479">Metal-binding</keyword>
<feature type="compositionally biased region" description="Basic and acidic residues" evidence="11">
    <location>
        <begin position="197"/>
        <end position="207"/>
    </location>
</feature>
<dbReference type="InterPro" id="IPR036867">
    <property type="entry name" value="R3H_dom_sf"/>
</dbReference>
<dbReference type="VEuPathDB" id="VectorBase:CSON014141"/>
<dbReference type="CDD" id="cd02643">
    <property type="entry name" value="R3H_NF-X1"/>
    <property type="match status" value="1"/>
</dbReference>
<comment type="subcellular location">
    <subcellularLocation>
        <location evidence="1">Nucleus</location>
    </subcellularLocation>
</comment>
<evidence type="ECO:0000256" key="6">
    <source>
        <dbReference type="ARBA" id="ARBA00022833"/>
    </source>
</evidence>
<accession>A0A336MM26</accession>
<dbReference type="SMART" id="SM00393">
    <property type="entry name" value="R3H"/>
    <property type="match status" value="1"/>
</dbReference>
<sequence length="722" mass="83029">MEGNFERLNLGNPESNNYVPFDQFIQNYGITQSPINSNGVSNLTVTAPEFVPINRREQNISENGSDYVASYQPESMNRITENERKKGAIRKQYTNNNHRTYPNNQRHHQNSHHHHNHNQQQYKEYNRSRYYGDSDRDTNRSYNGNNNYDNNWRRRDEIRKPPGGSQRDFHKNRNNKSERSDFKFNKYTKSQNFSSKKSPETQQHPKFDTSNCSQREKLTKEIENSLLECMICCENIKSAQSVFSCQSCFHIFHLNCITKWANSSFAEGWRCPACNSFNDVVPKEYFCFCGKLKDPHYNRNDIPHSCGEVCGRFCEKGDHKCTLQCHPGPCDQCQATVTRYCNCKKSSKVMQCCQKDEIICKETCNQLLNCLIHRCTRQCHKDACVPCGTKKPACDKPCPRTHPCSHPVLHNCHTASKCPPCVILTTKYCYGKHEQRKTIPCSEESFSCGLACGKNLNCGRHKCLKVCHKEEKCLKDGDICKQRCTKTRLDCGHQCGASCHEGDCPDVICKENVEITCECGNRKQTRICHDLSREYRRITNAQLASSMMDIQNGGAIKLSEIMGPIKKNGTRTLECNDECKLLERNRRLEMAFGPSTEPVKQAPAYSDFIKSYAKKDMNLIKDIHEKLTNLVKLAKESKQKSRSHSFPVMNREKRQVVHEMCEAFGIQSQAYDAEPNRNVVATAQKDLSFCPTMSLMEVMNRENGQRIRLPMSQSAWRLPSVK</sequence>
<evidence type="ECO:0000256" key="7">
    <source>
        <dbReference type="ARBA" id="ARBA00023015"/>
    </source>
</evidence>
<comment type="similarity">
    <text evidence="2">Belongs to the NFX1 family.</text>
</comment>
<dbReference type="PROSITE" id="PS51061">
    <property type="entry name" value="R3H"/>
    <property type="match status" value="1"/>
</dbReference>
<dbReference type="InterPro" id="IPR001374">
    <property type="entry name" value="R3H_dom"/>
</dbReference>
<keyword evidence="4" id="KW-0677">Repeat</keyword>
<keyword evidence="7" id="KW-0805">Transcription regulation</keyword>
<dbReference type="GO" id="GO:0000122">
    <property type="term" value="P:negative regulation of transcription by RNA polymerase II"/>
    <property type="evidence" value="ECO:0007669"/>
    <property type="project" value="TreeGrafter"/>
</dbReference>
<dbReference type="PANTHER" id="PTHR12360:SF12">
    <property type="entry name" value="TRANSCRIPTIONAL REPRESSOR NF-X1"/>
    <property type="match status" value="1"/>
</dbReference>
<keyword evidence="5 10" id="KW-0863">Zinc-finger</keyword>
<feature type="compositionally biased region" description="Polar residues" evidence="11">
    <location>
        <begin position="92"/>
        <end position="102"/>
    </location>
</feature>
<dbReference type="InterPro" id="IPR000967">
    <property type="entry name" value="Znf_NFX1"/>
</dbReference>
<evidence type="ECO:0000256" key="2">
    <source>
        <dbReference type="ARBA" id="ARBA00007269"/>
    </source>
</evidence>
<feature type="domain" description="PHD-type" evidence="12">
    <location>
        <begin position="226"/>
        <end position="277"/>
    </location>
</feature>
<dbReference type="InterPro" id="IPR001841">
    <property type="entry name" value="Znf_RING"/>
</dbReference>
<evidence type="ECO:0000313" key="15">
    <source>
        <dbReference type="EMBL" id="SSX06722.1"/>
    </source>
</evidence>
<dbReference type="GO" id="GO:0000977">
    <property type="term" value="F:RNA polymerase II transcription regulatory region sequence-specific DNA binding"/>
    <property type="evidence" value="ECO:0007669"/>
    <property type="project" value="TreeGrafter"/>
</dbReference>
<evidence type="ECO:0000259" key="13">
    <source>
        <dbReference type="PROSITE" id="PS50089"/>
    </source>
</evidence>
<feature type="domain" description="R3H" evidence="14">
    <location>
        <begin position="617"/>
        <end position="685"/>
    </location>
</feature>
<reference evidence="16" key="2">
    <citation type="submission" date="2018-07" db="EMBL/GenBank/DDBJ databases">
        <authorList>
            <person name="Quirk P.G."/>
            <person name="Krulwich T.A."/>
        </authorList>
    </citation>
    <scope>NUCLEOTIDE SEQUENCE</scope>
</reference>
<proteinExistence type="inferred from homology"/>
<evidence type="ECO:0000259" key="12">
    <source>
        <dbReference type="PROSITE" id="PS50016"/>
    </source>
</evidence>
<dbReference type="AlphaFoldDB" id="A0A336MM26"/>
<evidence type="ECO:0000256" key="8">
    <source>
        <dbReference type="ARBA" id="ARBA00023163"/>
    </source>
</evidence>
<dbReference type="GO" id="GO:0008270">
    <property type="term" value="F:zinc ion binding"/>
    <property type="evidence" value="ECO:0007669"/>
    <property type="project" value="UniProtKB-KW"/>
</dbReference>
<feature type="compositionally biased region" description="Basic and acidic residues" evidence="11">
    <location>
        <begin position="167"/>
        <end position="184"/>
    </location>
</feature>
<dbReference type="SMART" id="SM00438">
    <property type="entry name" value="ZnF_NFX"/>
    <property type="match status" value="5"/>
</dbReference>
<keyword evidence="9" id="KW-0539">Nucleus</keyword>
<evidence type="ECO:0000256" key="5">
    <source>
        <dbReference type="ARBA" id="ARBA00022771"/>
    </source>
</evidence>
<dbReference type="GO" id="GO:0005634">
    <property type="term" value="C:nucleus"/>
    <property type="evidence" value="ECO:0007669"/>
    <property type="project" value="UniProtKB-SubCell"/>
</dbReference>
<keyword evidence="6" id="KW-0862">Zinc</keyword>
<dbReference type="PANTHER" id="PTHR12360">
    <property type="entry name" value="NUCLEAR TRANSCRIPTION FACTOR, X-BOX BINDING 1 NFX1"/>
    <property type="match status" value="1"/>
</dbReference>
<feature type="domain" description="RING-type" evidence="13">
    <location>
        <begin position="229"/>
        <end position="275"/>
    </location>
</feature>
<dbReference type="SMART" id="SM00184">
    <property type="entry name" value="RING"/>
    <property type="match status" value="1"/>
</dbReference>
<dbReference type="InterPro" id="IPR034076">
    <property type="entry name" value="R3H_NF-X1"/>
</dbReference>
<feature type="compositionally biased region" description="Basic and acidic residues" evidence="11">
    <location>
        <begin position="151"/>
        <end position="160"/>
    </location>
</feature>
<feature type="compositionally biased region" description="Basic residues" evidence="11">
    <location>
        <begin position="105"/>
        <end position="117"/>
    </location>
</feature>
<feature type="compositionally biased region" description="Low complexity" evidence="11">
    <location>
        <begin position="140"/>
        <end position="150"/>
    </location>
</feature>
<gene>
    <name evidence="16" type="primary">CSON014141</name>
</gene>
<dbReference type="InterPro" id="IPR019787">
    <property type="entry name" value="Znf_PHD-finger"/>
</dbReference>
<dbReference type="Gene3D" id="3.30.1370.50">
    <property type="entry name" value="R3H-like domain"/>
    <property type="match status" value="1"/>
</dbReference>
<dbReference type="EMBL" id="UFQT01000766">
    <property type="protein sequence ID" value="SSX27068.1"/>
    <property type="molecule type" value="Genomic_DNA"/>
</dbReference>
<dbReference type="InterPro" id="IPR034078">
    <property type="entry name" value="NFX1_fam"/>
</dbReference>
<dbReference type="SUPFAM" id="SSF57850">
    <property type="entry name" value="RING/U-box"/>
    <property type="match status" value="1"/>
</dbReference>
<dbReference type="CDD" id="cd06008">
    <property type="entry name" value="NF-X1-zinc-finger"/>
    <property type="match status" value="3"/>
</dbReference>
<dbReference type="Pfam" id="PF01424">
    <property type="entry name" value="R3H"/>
    <property type="match status" value="1"/>
</dbReference>
<keyword evidence="8" id="KW-0804">Transcription</keyword>
<evidence type="ECO:0000256" key="4">
    <source>
        <dbReference type="ARBA" id="ARBA00022737"/>
    </source>
</evidence>
<dbReference type="GO" id="GO:0000981">
    <property type="term" value="F:DNA-binding transcription factor activity, RNA polymerase II-specific"/>
    <property type="evidence" value="ECO:0007669"/>
    <property type="project" value="TreeGrafter"/>
</dbReference>
<organism evidence="16">
    <name type="scientific">Culicoides sonorensis</name>
    <name type="common">Biting midge</name>
    <dbReference type="NCBI Taxonomy" id="179676"/>
    <lineage>
        <taxon>Eukaryota</taxon>
        <taxon>Metazoa</taxon>
        <taxon>Ecdysozoa</taxon>
        <taxon>Arthropoda</taxon>
        <taxon>Hexapoda</taxon>
        <taxon>Insecta</taxon>
        <taxon>Pterygota</taxon>
        <taxon>Neoptera</taxon>
        <taxon>Endopterygota</taxon>
        <taxon>Diptera</taxon>
        <taxon>Nematocera</taxon>
        <taxon>Chironomoidea</taxon>
        <taxon>Ceratopogonidae</taxon>
        <taxon>Ceratopogoninae</taxon>
        <taxon>Culicoides</taxon>
        <taxon>Monoculicoides</taxon>
    </lineage>
</organism>
<feature type="compositionally biased region" description="Basic and acidic residues" evidence="11">
    <location>
        <begin position="124"/>
        <end position="139"/>
    </location>
</feature>
<dbReference type="PROSITE" id="PS50016">
    <property type="entry name" value="ZF_PHD_2"/>
    <property type="match status" value="1"/>
</dbReference>